<evidence type="ECO:0000256" key="1">
    <source>
        <dbReference type="SAM" id="Phobius"/>
    </source>
</evidence>
<keyword evidence="1" id="KW-0472">Membrane</keyword>
<dbReference type="AlphaFoldDB" id="A0A6J5B3V1"/>
<evidence type="ECO:0008006" key="4">
    <source>
        <dbReference type="Google" id="ProtNLM"/>
    </source>
</evidence>
<gene>
    <name evidence="2" type="ORF">LMG22037_02928</name>
</gene>
<dbReference type="Pfam" id="PF10754">
    <property type="entry name" value="DUF2569"/>
    <property type="match status" value="1"/>
</dbReference>
<proteinExistence type="predicted"/>
<organism evidence="2 3">
    <name type="scientific">Paraburkholderia phenoliruptrix</name>
    <dbReference type="NCBI Taxonomy" id="252970"/>
    <lineage>
        <taxon>Bacteria</taxon>
        <taxon>Pseudomonadati</taxon>
        <taxon>Pseudomonadota</taxon>
        <taxon>Betaproteobacteria</taxon>
        <taxon>Burkholderiales</taxon>
        <taxon>Burkholderiaceae</taxon>
        <taxon>Paraburkholderia</taxon>
    </lineage>
</organism>
<keyword evidence="1" id="KW-1133">Transmembrane helix</keyword>
<evidence type="ECO:0000313" key="3">
    <source>
        <dbReference type="Proteomes" id="UP000494249"/>
    </source>
</evidence>
<accession>A0A6J5B3V1</accession>
<dbReference type="RefSeq" id="WP_035481439.1">
    <property type="nucleotide sequence ID" value="NZ_CADFGL010000012.1"/>
</dbReference>
<keyword evidence="1" id="KW-0812">Transmembrane</keyword>
<feature type="transmembrane region" description="Helical" evidence="1">
    <location>
        <begin position="110"/>
        <end position="131"/>
    </location>
</feature>
<feature type="transmembrane region" description="Helical" evidence="1">
    <location>
        <begin position="72"/>
        <end position="98"/>
    </location>
</feature>
<dbReference type="Proteomes" id="UP000494249">
    <property type="component" value="Unassembled WGS sequence"/>
</dbReference>
<evidence type="ECO:0000313" key="2">
    <source>
        <dbReference type="EMBL" id="CAB3689967.1"/>
    </source>
</evidence>
<feature type="transmembrane region" description="Helical" evidence="1">
    <location>
        <begin position="137"/>
        <end position="158"/>
    </location>
</feature>
<feature type="transmembrane region" description="Helical" evidence="1">
    <location>
        <begin position="21"/>
        <end position="44"/>
    </location>
</feature>
<protein>
    <recommendedName>
        <fullName evidence="4">DUF2569 domain-containing protein</fullName>
    </recommendedName>
</protein>
<name>A0A6J5B3V1_9BURK</name>
<dbReference type="EMBL" id="CADIKB010000012">
    <property type="protein sequence ID" value="CAB3689967.1"/>
    <property type="molecule type" value="Genomic_DNA"/>
</dbReference>
<dbReference type="InterPro" id="IPR019690">
    <property type="entry name" value="DUF2569"/>
</dbReference>
<sequence>MKELNPCSTRRGAQAGLAPQRIDGCLIVVLICLAAWALATAMALRDPLKMLLEWELLAVFTWPQTHGWYRTVIAMTAFDVVTGAFMVAGIGWFALLAWRRSARLPLHVQVWLGAILAMRIGAYLASAYMTHAIGVDIAIPIDGLLQAVVAAALGIPYFRASRRVRRTFANR</sequence>
<reference evidence="2 3" key="1">
    <citation type="submission" date="2020-04" db="EMBL/GenBank/DDBJ databases">
        <authorList>
            <person name="De Canck E."/>
        </authorList>
    </citation>
    <scope>NUCLEOTIDE SEQUENCE [LARGE SCALE GENOMIC DNA]</scope>
    <source>
        <strain evidence="2 3">LMG 22037</strain>
    </source>
</reference>